<dbReference type="RefSeq" id="WP_106889831.1">
    <property type="nucleotide sequence ID" value="NZ_CP027860.1"/>
</dbReference>
<sequence length="200" mass="20806">MNEYVSPTTALALGITLAWLAGMRVYLTVFGVGIAGLMGWMPIPESMQAVTSPWILGLCLAMAGIEFMADKLPGVDSIWDLIHTLVRIPGGAFVGGLALSDGQELSTAGMVTGGAVALLAHGLKSGTRALVNHSPEPVSNAAVSSTEDLVSASGLALVFAYPFLSFALLVMFAVFLVLLVWAAKSLLVRLFGTSSNLRPA</sequence>
<keyword evidence="1" id="KW-0472">Membrane</keyword>
<proteinExistence type="predicted"/>
<dbReference type="Proteomes" id="UP000241074">
    <property type="component" value="Chromosome"/>
</dbReference>
<reference evidence="3 4" key="1">
    <citation type="submission" date="2018-03" db="EMBL/GenBank/DDBJ databases">
        <title>Ahniella affigens gen. nov., sp. nov., a gammaproteobacterium isolated from sandy soil near a stream.</title>
        <authorList>
            <person name="Ko Y."/>
            <person name="Kim J.-H."/>
        </authorList>
    </citation>
    <scope>NUCLEOTIDE SEQUENCE [LARGE SCALE GENOMIC DNA]</scope>
    <source>
        <strain evidence="3 4">D13</strain>
    </source>
</reference>
<feature type="transmembrane region" description="Helical" evidence="1">
    <location>
        <begin position="159"/>
        <end position="181"/>
    </location>
</feature>
<dbReference type="OrthoDB" id="181455at2"/>
<dbReference type="EMBL" id="CP027860">
    <property type="protein sequence ID" value="AVP95902.1"/>
    <property type="molecule type" value="Genomic_DNA"/>
</dbReference>
<feature type="domain" description="DUF4126" evidence="2">
    <location>
        <begin position="11"/>
        <end position="181"/>
    </location>
</feature>
<keyword evidence="1" id="KW-1133">Transmembrane helix</keyword>
<keyword evidence="1" id="KW-0812">Transmembrane</keyword>
<feature type="transmembrane region" description="Helical" evidence="1">
    <location>
        <begin position="49"/>
        <end position="69"/>
    </location>
</feature>
<name>A0A2P1PM42_9GAMM</name>
<accession>A0A2P1PM42</accession>
<dbReference type="KEGG" id="xba:C7S18_01225"/>
<reference evidence="3 4" key="2">
    <citation type="submission" date="2018-03" db="EMBL/GenBank/DDBJ databases">
        <authorList>
            <person name="Keele B.F."/>
        </authorList>
    </citation>
    <scope>NUCLEOTIDE SEQUENCE [LARGE SCALE GENOMIC DNA]</scope>
    <source>
        <strain evidence="3 4">D13</strain>
    </source>
</reference>
<organism evidence="3 4">
    <name type="scientific">Ahniella affigens</name>
    <dbReference type="NCBI Taxonomy" id="2021234"/>
    <lineage>
        <taxon>Bacteria</taxon>
        <taxon>Pseudomonadati</taxon>
        <taxon>Pseudomonadota</taxon>
        <taxon>Gammaproteobacteria</taxon>
        <taxon>Lysobacterales</taxon>
        <taxon>Rhodanobacteraceae</taxon>
        <taxon>Ahniella</taxon>
    </lineage>
</organism>
<feature type="transmembrane region" description="Helical" evidence="1">
    <location>
        <begin position="12"/>
        <end position="37"/>
    </location>
</feature>
<protein>
    <submittedName>
        <fullName evidence="3">DUF4126 domain-containing protein</fullName>
    </submittedName>
</protein>
<dbReference type="InterPro" id="IPR025196">
    <property type="entry name" value="DUF4126"/>
</dbReference>
<evidence type="ECO:0000313" key="3">
    <source>
        <dbReference type="EMBL" id="AVP95902.1"/>
    </source>
</evidence>
<evidence type="ECO:0000259" key="2">
    <source>
        <dbReference type="Pfam" id="PF13548"/>
    </source>
</evidence>
<dbReference type="Pfam" id="PF13548">
    <property type="entry name" value="DUF4126"/>
    <property type="match status" value="1"/>
</dbReference>
<keyword evidence="4" id="KW-1185">Reference proteome</keyword>
<evidence type="ECO:0000256" key="1">
    <source>
        <dbReference type="SAM" id="Phobius"/>
    </source>
</evidence>
<evidence type="ECO:0000313" key="4">
    <source>
        <dbReference type="Proteomes" id="UP000241074"/>
    </source>
</evidence>
<gene>
    <name evidence="3" type="ORF">C7S18_01225</name>
</gene>
<dbReference type="AlphaFoldDB" id="A0A2P1PM42"/>